<gene>
    <name evidence="17" type="ORF">HK105_201482</name>
</gene>
<keyword evidence="5" id="KW-0479">Metal-binding</keyword>
<evidence type="ECO:0000256" key="1">
    <source>
        <dbReference type="ARBA" id="ARBA00004127"/>
    </source>
</evidence>
<dbReference type="InterPro" id="IPR023214">
    <property type="entry name" value="HAD_sf"/>
</dbReference>
<dbReference type="PANTHER" id="PTHR24092:SF180">
    <property type="entry name" value="PHOSPHOLIPID-TRANSPORTING ATPASE DNF1-RELATED"/>
    <property type="match status" value="1"/>
</dbReference>
<keyword evidence="6 14" id="KW-0547">Nucleotide-binding</keyword>
<feature type="region of interest" description="Disordered" evidence="15">
    <location>
        <begin position="410"/>
        <end position="433"/>
    </location>
</feature>
<keyword evidence="3" id="KW-0813">Transport</keyword>
<evidence type="ECO:0000256" key="15">
    <source>
        <dbReference type="SAM" id="MobiDB-lite"/>
    </source>
</evidence>
<evidence type="ECO:0000256" key="7">
    <source>
        <dbReference type="ARBA" id="ARBA00022840"/>
    </source>
</evidence>
<dbReference type="InterPro" id="IPR023298">
    <property type="entry name" value="ATPase_P-typ_TM_dom_sf"/>
</dbReference>
<dbReference type="SFLD" id="SFLDF00027">
    <property type="entry name" value="p-type_atpase"/>
    <property type="match status" value="1"/>
</dbReference>
<comment type="similarity">
    <text evidence="2 14">Belongs to the cation transport ATPase (P-type) (TC 3.A.3) family. Type IV subfamily.</text>
</comment>
<dbReference type="SUPFAM" id="SSF81660">
    <property type="entry name" value="Metal cation-transporting ATPase, ATP-binding domain N"/>
    <property type="match status" value="1"/>
</dbReference>
<organism evidence="17 18">
    <name type="scientific">Polyrhizophydium stewartii</name>
    <dbReference type="NCBI Taxonomy" id="2732419"/>
    <lineage>
        <taxon>Eukaryota</taxon>
        <taxon>Fungi</taxon>
        <taxon>Fungi incertae sedis</taxon>
        <taxon>Chytridiomycota</taxon>
        <taxon>Chytridiomycota incertae sedis</taxon>
        <taxon>Chytridiomycetes</taxon>
        <taxon>Rhizophydiales</taxon>
        <taxon>Rhizophydiales incertae sedis</taxon>
        <taxon>Polyrhizophydium</taxon>
    </lineage>
</organism>
<dbReference type="InterPro" id="IPR018303">
    <property type="entry name" value="ATPase_P-typ_P_site"/>
</dbReference>
<dbReference type="SFLD" id="SFLDS00003">
    <property type="entry name" value="Haloacid_Dehalogenase"/>
    <property type="match status" value="1"/>
</dbReference>
<name>A0ABR4NI47_9FUNG</name>
<keyword evidence="4" id="KW-0812">Transmembrane</keyword>
<keyword evidence="9 14" id="KW-1278">Translocase</keyword>
<dbReference type="SFLD" id="SFLDG00002">
    <property type="entry name" value="C1.7:_P-type_atpase_like"/>
    <property type="match status" value="1"/>
</dbReference>
<dbReference type="Gene3D" id="3.40.50.1000">
    <property type="entry name" value="HAD superfamily/HAD-like"/>
    <property type="match status" value="1"/>
</dbReference>
<comment type="catalytic activity">
    <reaction evidence="13">
        <text>a 1,2-diacyl-sn-glycero-3-phosphoethanolamine(out) + ATP + H2O = a 1,2-diacyl-sn-glycero-3-phosphoethanolamine(in) + ADP + phosphate + H(+)</text>
        <dbReference type="Rhea" id="RHEA:66132"/>
        <dbReference type="ChEBI" id="CHEBI:15377"/>
        <dbReference type="ChEBI" id="CHEBI:15378"/>
        <dbReference type="ChEBI" id="CHEBI:30616"/>
        <dbReference type="ChEBI" id="CHEBI:43474"/>
        <dbReference type="ChEBI" id="CHEBI:64612"/>
        <dbReference type="ChEBI" id="CHEBI:456216"/>
    </reaction>
    <physiologicalReaction direction="left-to-right" evidence="13">
        <dbReference type="Rhea" id="RHEA:66133"/>
    </physiologicalReaction>
</comment>
<proteinExistence type="inferred from homology"/>
<sequence length="570" mass="63025">MFWVGIILFQNLVPISIYITVEIVKSLQSILIYEDIEIYDEEADETCIPRSWNLADDLGQIEYIFSDKTGTLTRNVMEFKQCSVNGVVYGSHSSNAHLQSITDMAQTMRDSVSAHHKAEPFFDKKLAQDLKAVDSPHFQALHDFFSCLSLCHTVLVSKSKDGSQLDKAEIVYKAQSPDEAALVEAAKAVGFVFRARDNASIVVDMLGKPQTYQVLNVLDFTSSRKRMSVILRRASGEITLFCKGADTVIYERLAPGQDGIRDKTLADMEMFAENGLRTLCLASAPLSETRYTEWAKKYHEAATSLDHRDERVEQVSGLIEKNLRLLGATAIEDKLQNGVPECIEVLLTAGIKIWMLTGDKMETAINIGFSCNLLAKDMTLILIRGGNSKDDEGSTLAQMREAIGQFFDRAPGSSDRKADDGAIPMQQMDADGGRQQTPRFALVIDGRALFHALENEAKGTLVDLATRCAAVICCRVSPLQKAKVVELIKSARSAMCLAIGDGANDVSMIQAAQVGVGISGKEGLQASMAADFSISQFRFLERLLLVHGRWCYVRTSLMTLNFFFKNVIYM</sequence>
<dbReference type="InterPro" id="IPR032630">
    <property type="entry name" value="P_typ_ATPase_c"/>
</dbReference>
<evidence type="ECO:0000256" key="2">
    <source>
        <dbReference type="ARBA" id="ARBA00008109"/>
    </source>
</evidence>
<keyword evidence="8 14" id="KW-0460">Magnesium</keyword>
<dbReference type="InterPro" id="IPR001757">
    <property type="entry name" value="P_typ_ATPase"/>
</dbReference>
<evidence type="ECO:0000256" key="3">
    <source>
        <dbReference type="ARBA" id="ARBA00022448"/>
    </source>
</evidence>
<evidence type="ECO:0000256" key="9">
    <source>
        <dbReference type="ARBA" id="ARBA00022967"/>
    </source>
</evidence>
<evidence type="ECO:0000256" key="13">
    <source>
        <dbReference type="ARBA" id="ARBA00049128"/>
    </source>
</evidence>
<dbReference type="PANTHER" id="PTHR24092">
    <property type="entry name" value="PROBABLE PHOSPHOLIPID-TRANSPORTING ATPASE"/>
    <property type="match status" value="1"/>
</dbReference>
<evidence type="ECO:0000256" key="11">
    <source>
        <dbReference type="ARBA" id="ARBA00023136"/>
    </source>
</evidence>
<evidence type="ECO:0000256" key="8">
    <source>
        <dbReference type="ARBA" id="ARBA00022842"/>
    </source>
</evidence>
<dbReference type="Gene3D" id="3.40.1110.10">
    <property type="entry name" value="Calcium-transporting ATPase, cytoplasmic domain N"/>
    <property type="match status" value="1"/>
</dbReference>
<dbReference type="InterPro" id="IPR044492">
    <property type="entry name" value="P_typ_ATPase_HD_dom"/>
</dbReference>
<accession>A0ABR4NI47</accession>
<comment type="catalytic activity">
    <reaction evidence="12 14">
        <text>ATP + H2O + phospholipidSide 1 = ADP + phosphate + phospholipidSide 2.</text>
        <dbReference type="EC" id="7.6.2.1"/>
    </reaction>
</comment>
<keyword evidence="11" id="KW-0472">Membrane</keyword>
<keyword evidence="10" id="KW-1133">Transmembrane helix</keyword>
<dbReference type="SUPFAM" id="SSF81665">
    <property type="entry name" value="Calcium ATPase, transmembrane domain M"/>
    <property type="match status" value="1"/>
</dbReference>
<protein>
    <recommendedName>
        <fullName evidence="14">Phospholipid-transporting ATPase</fullName>
        <ecNumber evidence="14">7.6.2.1</ecNumber>
    </recommendedName>
</protein>
<dbReference type="NCBIfam" id="TIGR01494">
    <property type="entry name" value="ATPase_P-type"/>
    <property type="match status" value="1"/>
</dbReference>
<dbReference type="PROSITE" id="PS00154">
    <property type="entry name" value="ATPASE_E1_E2"/>
    <property type="match status" value="1"/>
</dbReference>
<evidence type="ECO:0000256" key="10">
    <source>
        <dbReference type="ARBA" id="ARBA00022989"/>
    </source>
</evidence>
<evidence type="ECO:0000256" key="4">
    <source>
        <dbReference type="ARBA" id="ARBA00022692"/>
    </source>
</evidence>
<dbReference type="NCBIfam" id="TIGR01652">
    <property type="entry name" value="ATPase-Plipid"/>
    <property type="match status" value="1"/>
</dbReference>
<dbReference type="Proteomes" id="UP001527925">
    <property type="component" value="Unassembled WGS sequence"/>
</dbReference>
<evidence type="ECO:0000256" key="14">
    <source>
        <dbReference type="RuleBase" id="RU362033"/>
    </source>
</evidence>
<comment type="subcellular location">
    <subcellularLocation>
        <location evidence="1">Endomembrane system</location>
        <topology evidence="1">Multi-pass membrane protein</topology>
    </subcellularLocation>
    <subcellularLocation>
        <location evidence="14">Membrane</location>
        <topology evidence="14">Multi-pass membrane protein</topology>
    </subcellularLocation>
</comment>
<dbReference type="InterPro" id="IPR023299">
    <property type="entry name" value="ATPase_P-typ_cyto_dom_N"/>
</dbReference>
<evidence type="ECO:0000259" key="16">
    <source>
        <dbReference type="Pfam" id="PF16212"/>
    </source>
</evidence>
<dbReference type="SUPFAM" id="SSF56784">
    <property type="entry name" value="HAD-like"/>
    <property type="match status" value="1"/>
</dbReference>
<dbReference type="PRINTS" id="PR00119">
    <property type="entry name" value="CATATPASE"/>
</dbReference>
<dbReference type="Pfam" id="PF16212">
    <property type="entry name" value="PhoLip_ATPase_C"/>
    <property type="match status" value="1"/>
</dbReference>
<dbReference type="EMBL" id="JADGIZ020000004">
    <property type="protein sequence ID" value="KAL2919207.1"/>
    <property type="molecule type" value="Genomic_DNA"/>
</dbReference>
<evidence type="ECO:0000256" key="12">
    <source>
        <dbReference type="ARBA" id="ARBA00034036"/>
    </source>
</evidence>
<evidence type="ECO:0000313" key="18">
    <source>
        <dbReference type="Proteomes" id="UP001527925"/>
    </source>
</evidence>
<dbReference type="Pfam" id="PF13246">
    <property type="entry name" value="Cation_ATPase"/>
    <property type="match status" value="1"/>
</dbReference>
<dbReference type="EC" id="7.6.2.1" evidence="14"/>
<evidence type="ECO:0000313" key="17">
    <source>
        <dbReference type="EMBL" id="KAL2919207.1"/>
    </source>
</evidence>
<evidence type="ECO:0000256" key="5">
    <source>
        <dbReference type="ARBA" id="ARBA00022723"/>
    </source>
</evidence>
<comment type="caution">
    <text evidence="17">The sequence shown here is derived from an EMBL/GenBank/DDBJ whole genome shotgun (WGS) entry which is preliminary data.</text>
</comment>
<keyword evidence="18" id="KW-1185">Reference proteome</keyword>
<evidence type="ECO:0000256" key="6">
    <source>
        <dbReference type="ARBA" id="ARBA00022741"/>
    </source>
</evidence>
<dbReference type="InterPro" id="IPR006539">
    <property type="entry name" value="P-type_ATPase_IV"/>
</dbReference>
<reference evidence="17 18" key="1">
    <citation type="submission" date="2023-09" db="EMBL/GenBank/DDBJ databases">
        <title>Pangenome analysis of Batrachochytrium dendrobatidis and related Chytrids.</title>
        <authorList>
            <person name="Yacoub M.N."/>
            <person name="Stajich J.E."/>
            <person name="James T.Y."/>
        </authorList>
    </citation>
    <scope>NUCLEOTIDE SEQUENCE [LARGE SCALE GENOMIC DNA]</scope>
    <source>
        <strain evidence="17 18">JEL0888</strain>
    </source>
</reference>
<feature type="domain" description="P-type ATPase C-terminal" evidence="16">
    <location>
        <begin position="528"/>
        <end position="569"/>
    </location>
</feature>
<dbReference type="InterPro" id="IPR036412">
    <property type="entry name" value="HAD-like_sf"/>
</dbReference>
<keyword evidence="7 14" id="KW-0067">ATP-binding</keyword>